<organism evidence="3 4">
    <name type="scientific">Luteolibacter algae</name>
    <dbReference type="NCBI Taxonomy" id="454151"/>
    <lineage>
        <taxon>Bacteria</taxon>
        <taxon>Pseudomonadati</taxon>
        <taxon>Verrucomicrobiota</taxon>
        <taxon>Verrucomicrobiia</taxon>
        <taxon>Verrucomicrobiales</taxon>
        <taxon>Verrucomicrobiaceae</taxon>
        <taxon>Luteolibacter</taxon>
    </lineage>
</organism>
<keyword evidence="2" id="KW-1133">Transmembrane helix</keyword>
<evidence type="ECO:0000256" key="1">
    <source>
        <dbReference type="SAM" id="MobiDB-lite"/>
    </source>
</evidence>
<protein>
    <recommendedName>
        <fullName evidence="5">AsmA-like C-terminal domain-containing protein</fullName>
    </recommendedName>
</protein>
<gene>
    <name evidence="3" type="ORF">ACFSSA_06200</name>
</gene>
<proteinExistence type="predicted"/>
<evidence type="ECO:0000256" key="2">
    <source>
        <dbReference type="SAM" id="Phobius"/>
    </source>
</evidence>
<keyword evidence="4" id="KW-1185">Reference proteome</keyword>
<evidence type="ECO:0008006" key="5">
    <source>
        <dbReference type="Google" id="ProtNLM"/>
    </source>
</evidence>
<name>A0ABW5D5X3_9BACT</name>
<dbReference type="Proteomes" id="UP001597375">
    <property type="component" value="Unassembled WGS sequence"/>
</dbReference>
<sequence length="517" mass="56452">MSDSTTEPEKYSIDEMMERLKPRDPSEGKGELVTRADGSQAMRVKKRKRRTKQGDSKESKRNQRLQLIQISGFVVLLVLAGLLAGIAILYANSSAYRDGLLSKAEANSGAKVSFNQFRMNPATANSNQVMLDWPAGNALSTLDVRGVVAKIAPASFLGKVFKGEEIVAANGELILQAPSAEEPTAISVSAEGIRSVDFSRYSIPLLNVFFGKAKLPDSMLEATEASLYPGTHPGRAEVRLSGGMLKLKGWPELALDRSYIKIRAGQLDFQSLRLMKPQQGNNRRGGRGHIDFSGGVKPLDAGAKHTLSASVEDFSLAYILGGDLGRFFMGDVVTNDSPDSNFLTFDPNSPDTMLLELNISNSVDSRIDISQFKFLSYLALALEDRWYELPGFESEATAMIRREGNSLMMSDIRFEQRGRMALRGSIKNKTGGGIEGQLDIGIPETTIGAASNKRLDQLFGEVREGYRWVSLDISGTSAVPADNFRELYESAENKRASDKPAISDPAAPDSFESLIDQ</sequence>
<comment type="caution">
    <text evidence="3">The sequence shown here is derived from an EMBL/GenBank/DDBJ whole genome shotgun (WGS) entry which is preliminary data.</text>
</comment>
<reference evidence="4" key="1">
    <citation type="journal article" date="2019" name="Int. J. Syst. Evol. Microbiol.">
        <title>The Global Catalogue of Microorganisms (GCM) 10K type strain sequencing project: providing services to taxonomists for standard genome sequencing and annotation.</title>
        <authorList>
            <consortium name="The Broad Institute Genomics Platform"/>
            <consortium name="The Broad Institute Genome Sequencing Center for Infectious Disease"/>
            <person name="Wu L."/>
            <person name="Ma J."/>
        </authorList>
    </citation>
    <scope>NUCLEOTIDE SEQUENCE [LARGE SCALE GENOMIC DNA]</scope>
    <source>
        <strain evidence="4">CGMCC 4.7106</strain>
    </source>
</reference>
<evidence type="ECO:0000313" key="3">
    <source>
        <dbReference type="EMBL" id="MFD2256257.1"/>
    </source>
</evidence>
<accession>A0ABW5D5X3</accession>
<keyword evidence="2" id="KW-0472">Membrane</keyword>
<evidence type="ECO:0000313" key="4">
    <source>
        <dbReference type="Proteomes" id="UP001597375"/>
    </source>
</evidence>
<keyword evidence="2" id="KW-0812">Transmembrane</keyword>
<feature type="transmembrane region" description="Helical" evidence="2">
    <location>
        <begin position="67"/>
        <end position="91"/>
    </location>
</feature>
<dbReference type="EMBL" id="JBHUIT010000005">
    <property type="protein sequence ID" value="MFD2256257.1"/>
    <property type="molecule type" value="Genomic_DNA"/>
</dbReference>
<feature type="compositionally biased region" description="Basic and acidic residues" evidence="1">
    <location>
        <begin position="52"/>
        <end position="61"/>
    </location>
</feature>
<feature type="compositionally biased region" description="Basic and acidic residues" evidence="1">
    <location>
        <begin position="7"/>
        <end position="34"/>
    </location>
</feature>
<feature type="region of interest" description="Disordered" evidence="1">
    <location>
        <begin position="490"/>
        <end position="517"/>
    </location>
</feature>
<dbReference type="RefSeq" id="WP_386819334.1">
    <property type="nucleotide sequence ID" value="NZ_JBHUIT010000005.1"/>
</dbReference>
<feature type="region of interest" description="Disordered" evidence="1">
    <location>
        <begin position="1"/>
        <end position="61"/>
    </location>
</feature>